<evidence type="ECO:0000313" key="2">
    <source>
        <dbReference type="EMBL" id="AWN21471.1"/>
    </source>
</evidence>
<dbReference type="InterPro" id="IPR000836">
    <property type="entry name" value="PRTase_dom"/>
</dbReference>
<accession>A0ABM6W6Y8</accession>
<comment type="similarity">
    <text evidence="1">Belongs to the ComF/GntX family.</text>
</comment>
<gene>
    <name evidence="2" type="ORF">DK182_09105</name>
</gene>
<protein>
    <submittedName>
        <fullName evidence="2">ComF family protein</fullName>
    </submittedName>
</protein>
<keyword evidence="3" id="KW-1185">Reference proteome</keyword>
<reference evidence="2 3" key="1">
    <citation type="submission" date="2018-05" db="EMBL/GenBank/DDBJ databases">
        <title>Complete genome sequences of Streptococcus sobrinus.</title>
        <authorList>
            <person name="Sales M."/>
            <person name="Jensen P.A."/>
        </authorList>
    </citation>
    <scope>NUCLEOTIDE SEQUENCE [LARGE SCALE GENOMIC DNA]</scope>
    <source>
        <strain evidence="2 3">SL1</strain>
    </source>
</reference>
<dbReference type="RefSeq" id="WP_002960281.1">
    <property type="nucleotide sequence ID" value="NZ_CP029490.1"/>
</dbReference>
<name>A0ABM6W6Y8_9STRE</name>
<sequence length="222" mass="26109">MTCLLCDTPVHQKESFTSLLFQFQKKNYICEDCWSRFERIDNLHCSSCYKSGVEGICQDCLCWQKQGHEIHHQALFIYNEMMKQYFSSYKFQGDYLLRKIFSNEIKRALADYKSYTIVPIPLSEESLKKRKFNQVTGFLEDASISYQRLLEVQGKSKPTQSNKTRKERMQTKQFFQVANKEILPERILLVDDIYTTGATLLLARQVLYEKGVKTIKTFSLAR</sequence>
<dbReference type="PANTHER" id="PTHR47505:SF1">
    <property type="entry name" value="DNA UTILIZATION PROTEIN YHGH"/>
    <property type="match status" value="1"/>
</dbReference>
<dbReference type="InterPro" id="IPR029057">
    <property type="entry name" value="PRTase-like"/>
</dbReference>
<evidence type="ECO:0000256" key="1">
    <source>
        <dbReference type="ARBA" id="ARBA00008007"/>
    </source>
</evidence>
<organism evidence="2 3">
    <name type="scientific">Streptococcus sobrinus</name>
    <dbReference type="NCBI Taxonomy" id="1310"/>
    <lineage>
        <taxon>Bacteria</taxon>
        <taxon>Bacillati</taxon>
        <taxon>Bacillota</taxon>
        <taxon>Bacilli</taxon>
        <taxon>Lactobacillales</taxon>
        <taxon>Streptococcaceae</taxon>
        <taxon>Streptococcus</taxon>
    </lineage>
</organism>
<dbReference type="GeneID" id="93924660"/>
<dbReference type="Proteomes" id="UP000245369">
    <property type="component" value="Chromosome"/>
</dbReference>
<dbReference type="Gene3D" id="3.40.50.2020">
    <property type="match status" value="1"/>
</dbReference>
<dbReference type="PANTHER" id="PTHR47505">
    <property type="entry name" value="DNA UTILIZATION PROTEIN YHGH"/>
    <property type="match status" value="1"/>
</dbReference>
<dbReference type="EMBL" id="CP029490">
    <property type="protein sequence ID" value="AWN21471.1"/>
    <property type="molecule type" value="Genomic_DNA"/>
</dbReference>
<dbReference type="CDD" id="cd06223">
    <property type="entry name" value="PRTases_typeI"/>
    <property type="match status" value="1"/>
</dbReference>
<dbReference type="SUPFAM" id="SSF53271">
    <property type="entry name" value="PRTase-like"/>
    <property type="match status" value="1"/>
</dbReference>
<dbReference type="InterPro" id="IPR051910">
    <property type="entry name" value="ComF/GntX_DNA_util-trans"/>
</dbReference>
<evidence type="ECO:0000313" key="3">
    <source>
        <dbReference type="Proteomes" id="UP000245369"/>
    </source>
</evidence>
<proteinExistence type="inferred from homology"/>